<dbReference type="HOGENOM" id="CLU_067281_2_1_10"/>
<reference evidence="3" key="1">
    <citation type="submission" date="2008-06" db="EMBL/GenBank/DDBJ databases">
        <title>Complete sequence of Chlorobaculum parvum NCIB 8327.</title>
        <authorList>
            <consortium name="US DOE Joint Genome Institute"/>
            <person name="Lucas S."/>
            <person name="Copeland A."/>
            <person name="Lapidus A."/>
            <person name="Glavina del Rio T."/>
            <person name="Dalin E."/>
            <person name="Tice H."/>
            <person name="Bruce D."/>
            <person name="Goodwin L."/>
            <person name="Pitluck S."/>
            <person name="Schmutz J."/>
            <person name="Larimer F."/>
            <person name="Land M."/>
            <person name="Hauser L."/>
            <person name="Kyrpides N."/>
            <person name="Mikhailova N."/>
            <person name="Zhao F."/>
            <person name="Li T."/>
            <person name="Liu Z."/>
            <person name="Overmann J."/>
            <person name="Bryant D.A."/>
            <person name="Richardson P."/>
        </authorList>
    </citation>
    <scope>NUCLEOTIDE SEQUENCE [LARGE SCALE GENOMIC DNA]</scope>
    <source>
        <strain evidence="3">NCIB 8327</strain>
    </source>
</reference>
<keyword evidence="4" id="KW-1185">Reference proteome</keyword>
<organism evidence="3 4">
    <name type="scientific">Chlorobaculum parvum (strain DSM 263 / NCIMB 8327)</name>
    <name type="common">Chlorobium vibrioforme subsp. thiosulfatophilum</name>
    <dbReference type="NCBI Taxonomy" id="517417"/>
    <lineage>
        <taxon>Bacteria</taxon>
        <taxon>Pseudomonadati</taxon>
        <taxon>Chlorobiota</taxon>
        <taxon>Chlorobiia</taxon>
        <taxon>Chlorobiales</taxon>
        <taxon>Chlorobiaceae</taxon>
        <taxon>Chlorobaculum</taxon>
    </lineage>
</organism>
<keyword evidence="2" id="KW-0732">Signal</keyword>
<dbReference type="InterPro" id="IPR024447">
    <property type="entry name" value="YXWGXW_rpt"/>
</dbReference>
<accession>B3QMI2</accession>
<evidence type="ECO:0000256" key="2">
    <source>
        <dbReference type="SAM" id="SignalP"/>
    </source>
</evidence>
<dbReference type="eggNOG" id="ENOG5033C1K">
    <property type="taxonomic scope" value="Bacteria"/>
</dbReference>
<feature type="chain" id="PRO_5002795551" evidence="2">
    <location>
        <begin position="24"/>
        <end position="146"/>
    </location>
</feature>
<dbReference type="OrthoDB" id="595179at2"/>
<feature type="region of interest" description="Disordered" evidence="1">
    <location>
        <begin position="120"/>
        <end position="146"/>
    </location>
</feature>
<dbReference type="EMBL" id="CP001099">
    <property type="protein sequence ID" value="ACF11135.1"/>
    <property type="molecule type" value="Genomic_DNA"/>
</dbReference>
<proteinExistence type="predicted"/>
<feature type="signal peptide" evidence="2">
    <location>
        <begin position="1"/>
        <end position="23"/>
    </location>
</feature>
<dbReference type="Proteomes" id="UP000008811">
    <property type="component" value="Chromosome"/>
</dbReference>
<dbReference type="AlphaFoldDB" id="B3QMI2"/>
<sequence>MRKSICLATASVVMAFVSFTANANNAQAMSNRRGGPSIVISSHPDFIYLTDQGFSISVGSPYDIISYDNLYYLYQDGGWYRSPDYRGPWVYIKESRLPDRIRRHRIEDIRRYRDVEYRRHDNRNNMDQRRNDNRNNMDQRRDDNRR</sequence>
<dbReference type="Pfam" id="PF12779">
    <property type="entry name" value="WXXGXW"/>
    <property type="match status" value="1"/>
</dbReference>
<protein>
    <submittedName>
        <fullName evidence="3">Uncharacterized protein</fullName>
    </submittedName>
</protein>
<dbReference type="RefSeq" id="WP_012501968.1">
    <property type="nucleotide sequence ID" value="NC_011027.1"/>
</dbReference>
<dbReference type="KEGG" id="cpc:Cpar_0715"/>
<evidence type="ECO:0000256" key="1">
    <source>
        <dbReference type="SAM" id="MobiDB-lite"/>
    </source>
</evidence>
<name>B3QMI2_CHLP8</name>
<evidence type="ECO:0000313" key="4">
    <source>
        <dbReference type="Proteomes" id="UP000008811"/>
    </source>
</evidence>
<evidence type="ECO:0000313" key="3">
    <source>
        <dbReference type="EMBL" id="ACF11135.1"/>
    </source>
</evidence>
<gene>
    <name evidence="3" type="ordered locus">Cpar_0715</name>
</gene>